<evidence type="ECO:0000313" key="1">
    <source>
        <dbReference type="EMBL" id="SBW00822.1"/>
    </source>
</evidence>
<proteinExistence type="predicted"/>
<reference evidence="1" key="1">
    <citation type="submission" date="2016-04" db="EMBL/GenBank/DDBJ databases">
        <authorList>
            <person name="Evans L.H."/>
            <person name="Alamgir A."/>
            <person name="Owens N."/>
            <person name="Weber N.D."/>
            <person name="Virtaneva K."/>
            <person name="Barbian K."/>
            <person name="Babar A."/>
            <person name="Rosenke K."/>
        </authorList>
    </citation>
    <scope>NUCLEOTIDE SEQUENCE</scope>
    <source>
        <strain evidence="1">86-1</strain>
    </source>
</reference>
<dbReference type="AlphaFoldDB" id="A0A212JN48"/>
<organism evidence="1">
    <name type="scientific">uncultured Dysgonomonas sp</name>
    <dbReference type="NCBI Taxonomy" id="206096"/>
    <lineage>
        <taxon>Bacteria</taxon>
        <taxon>Pseudomonadati</taxon>
        <taxon>Bacteroidota</taxon>
        <taxon>Bacteroidia</taxon>
        <taxon>Bacteroidales</taxon>
        <taxon>Dysgonomonadaceae</taxon>
        <taxon>Dysgonomonas</taxon>
        <taxon>environmental samples</taxon>
    </lineage>
</organism>
<sequence length="42" mass="5132">MKNYFNLVLDTETFLNKRIVIIINKLYLMEYRLVINSQQILI</sequence>
<dbReference type="EMBL" id="FLUM01000002">
    <property type="protein sequence ID" value="SBW00822.1"/>
    <property type="molecule type" value="Genomic_DNA"/>
</dbReference>
<name>A0A212JN48_9BACT</name>
<protein>
    <submittedName>
        <fullName evidence="1">Uncharacterized protein</fullName>
    </submittedName>
</protein>
<gene>
    <name evidence="1" type="ORF">KL86DYS1_20295</name>
</gene>
<accession>A0A212JN48</accession>